<evidence type="ECO:0000313" key="2">
    <source>
        <dbReference type="EMBL" id="EFB30575.1"/>
    </source>
</evidence>
<dbReference type="PANTHER" id="PTHR43301:SF3">
    <property type="entry name" value="ARABINAN ENDO-1,5-ALPHA-L-ARABINOSIDASE A-RELATED"/>
    <property type="match status" value="1"/>
</dbReference>
<dbReference type="CDD" id="cd08983">
    <property type="entry name" value="GH43_Bt3655-like"/>
    <property type="match status" value="1"/>
</dbReference>
<dbReference type="STRING" id="649760.HMPREF0971_03153"/>
<proteinExistence type="predicted"/>
<dbReference type="Gene3D" id="2.115.10.20">
    <property type="entry name" value="Glycosyl hydrolase domain, family 43"/>
    <property type="match status" value="1"/>
</dbReference>
<dbReference type="HOGENOM" id="CLU_010779_1_0_10"/>
<dbReference type="RefSeq" id="WP_004375639.1">
    <property type="nucleotide sequence ID" value="NZ_GG703890.1"/>
</dbReference>
<dbReference type="InterPro" id="IPR023296">
    <property type="entry name" value="Glyco_hydro_beta-prop_sf"/>
</dbReference>
<evidence type="ECO:0000256" key="1">
    <source>
        <dbReference type="SAM" id="SignalP"/>
    </source>
</evidence>
<dbReference type="AlphaFoldDB" id="D1QVW2"/>
<evidence type="ECO:0000313" key="3">
    <source>
        <dbReference type="Proteomes" id="UP000004079"/>
    </source>
</evidence>
<dbReference type="PANTHER" id="PTHR43301">
    <property type="entry name" value="ARABINAN ENDO-1,5-ALPHA-L-ARABINOSIDASE"/>
    <property type="match status" value="1"/>
</dbReference>
<dbReference type="SUPFAM" id="SSF75005">
    <property type="entry name" value="Arabinanase/levansucrase/invertase"/>
    <property type="match status" value="1"/>
</dbReference>
<dbReference type="EMBL" id="ACUZ02000058">
    <property type="protein sequence ID" value="EFB30575.1"/>
    <property type="molecule type" value="Genomic_DNA"/>
</dbReference>
<feature type="signal peptide" evidence="1">
    <location>
        <begin position="1"/>
        <end position="21"/>
    </location>
</feature>
<dbReference type="Proteomes" id="UP000004079">
    <property type="component" value="Unassembled WGS sequence"/>
</dbReference>
<reference evidence="2 3" key="1">
    <citation type="submission" date="2009-11" db="EMBL/GenBank/DDBJ databases">
        <authorList>
            <person name="Weinstock G."/>
            <person name="Sodergren E."/>
            <person name="Clifton S."/>
            <person name="Fulton L."/>
            <person name="Fulton B."/>
            <person name="Courtney L."/>
            <person name="Fronick C."/>
            <person name="Harrison M."/>
            <person name="Strong C."/>
            <person name="Farmer C."/>
            <person name="Delahaunty K."/>
            <person name="Markovic C."/>
            <person name="Hall O."/>
            <person name="Minx P."/>
            <person name="Tomlinson C."/>
            <person name="Mitreva M."/>
            <person name="Nelson J."/>
            <person name="Hou S."/>
            <person name="Wollam A."/>
            <person name="Pepin K.H."/>
            <person name="Johnson M."/>
            <person name="Bhonagiri V."/>
            <person name="Nash W.E."/>
            <person name="Warren W."/>
            <person name="Chinwalla A."/>
            <person name="Mardis E.R."/>
            <person name="Wilson R.K."/>
        </authorList>
    </citation>
    <scope>NUCLEOTIDE SEQUENCE [LARGE SCALE GENOMIC DNA]</scope>
    <source>
        <strain evidence="2 3">F0302</strain>
    </source>
</reference>
<feature type="chain" id="PRO_5003026410" description="Glycosyl hydrolase, family 43" evidence="1">
    <location>
        <begin position="22"/>
        <end position="353"/>
    </location>
</feature>
<organism evidence="2 3">
    <name type="scientific">Segatella oris F0302</name>
    <dbReference type="NCBI Taxonomy" id="649760"/>
    <lineage>
        <taxon>Bacteria</taxon>
        <taxon>Pseudomonadati</taxon>
        <taxon>Bacteroidota</taxon>
        <taxon>Bacteroidia</taxon>
        <taxon>Bacteroidales</taxon>
        <taxon>Prevotellaceae</taxon>
        <taxon>Segatella</taxon>
    </lineage>
</organism>
<accession>D1QVW2</accession>
<sequence>MNLRKKIAFTLLSLVVLPGMAQLKQVKNPYGYLYCHMSRKGEWTAFALSRDGLNWHDLNDGNEIYDTKRCSEIEGGARDAYIARAADGKSFVMVTTDMCNRKSHKWSNYGINLLHSDDLIHWKSVTFDFRKGPEIFSDKDTPDFYKDYSAIHRVWAPQVVWDKNYVWSNGKRGGYFIYYSLLNSKEDKYDRVFYSYADRTFTHITKPKLLFDWGYATIDADIVWVDADKSWHMMIKKEGGKRGIFSTKSAKLTGPWPTPDENDYVSFEGNKLCEGASAYQISGEKGWRVGYVEYSSSPTKYRICQADEKLQNFHSPQDIKGVSEPQHGSFLALTKKEYERLEYYWNERNNHKK</sequence>
<keyword evidence="1" id="KW-0732">Signal</keyword>
<evidence type="ECO:0008006" key="4">
    <source>
        <dbReference type="Google" id="ProtNLM"/>
    </source>
</evidence>
<protein>
    <recommendedName>
        <fullName evidence="4">Glycosyl hydrolase, family 43</fullName>
    </recommendedName>
</protein>
<gene>
    <name evidence="2" type="ORF">HMPREF0971_03153</name>
</gene>
<comment type="caution">
    <text evidence="2">The sequence shown here is derived from an EMBL/GenBank/DDBJ whole genome shotgun (WGS) entry which is preliminary data.</text>
</comment>
<dbReference type="InterPro" id="IPR050727">
    <property type="entry name" value="GH43_arabinanases"/>
</dbReference>
<name>D1QVW2_9BACT</name>